<proteinExistence type="predicted"/>
<dbReference type="RefSeq" id="WP_170177822.1">
    <property type="nucleotide sequence ID" value="NZ_QTTT01000001.1"/>
</dbReference>
<name>A0A3D9SWK1_9ACTN</name>
<dbReference type="PROSITE" id="PS51462">
    <property type="entry name" value="NUDIX"/>
    <property type="match status" value="1"/>
</dbReference>
<evidence type="ECO:0000313" key="2">
    <source>
        <dbReference type="EMBL" id="REF00333.1"/>
    </source>
</evidence>
<dbReference type="Proteomes" id="UP000256661">
    <property type="component" value="Unassembled WGS sequence"/>
</dbReference>
<dbReference type="SUPFAM" id="SSF55811">
    <property type="entry name" value="Nudix"/>
    <property type="match status" value="1"/>
</dbReference>
<organism evidence="2 3">
    <name type="scientific">Thermomonospora umbrina</name>
    <dbReference type="NCBI Taxonomy" id="111806"/>
    <lineage>
        <taxon>Bacteria</taxon>
        <taxon>Bacillati</taxon>
        <taxon>Actinomycetota</taxon>
        <taxon>Actinomycetes</taxon>
        <taxon>Streptosporangiales</taxon>
        <taxon>Thermomonosporaceae</taxon>
        <taxon>Thermomonospora</taxon>
    </lineage>
</organism>
<dbReference type="InterPro" id="IPR000086">
    <property type="entry name" value="NUDIX_hydrolase_dom"/>
</dbReference>
<evidence type="ECO:0000259" key="1">
    <source>
        <dbReference type="PROSITE" id="PS51462"/>
    </source>
</evidence>
<accession>A0A3D9SWK1</accession>
<gene>
    <name evidence="2" type="ORF">DFJ69_5865</name>
</gene>
<dbReference type="Gene3D" id="3.90.79.10">
    <property type="entry name" value="Nucleoside Triphosphate Pyrophosphohydrolase"/>
    <property type="match status" value="1"/>
</dbReference>
<dbReference type="Pfam" id="PF00293">
    <property type="entry name" value="NUDIX"/>
    <property type="match status" value="1"/>
</dbReference>
<dbReference type="EMBL" id="QTTT01000001">
    <property type="protein sequence ID" value="REF00333.1"/>
    <property type="molecule type" value="Genomic_DNA"/>
</dbReference>
<sequence length="155" mass="17243">MPDTCNHTSVGVIAERSGRYLLFQRKKFPIAKAPSAGHVDELDGIPTGKGRREESVYLDAAVRELEEETGLRVPARTLRLALTTTAKNRCRRSPVDGGDHWHLWRVYHALIPAGAETRAAPAESADLAWYTPAEISALTDLEPVWRDFLTALRII</sequence>
<evidence type="ECO:0000313" key="3">
    <source>
        <dbReference type="Proteomes" id="UP000256661"/>
    </source>
</evidence>
<reference evidence="2 3" key="1">
    <citation type="submission" date="2018-08" db="EMBL/GenBank/DDBJ databases">
        <title>Sequencing the genomes of 1000 actinobacteria strains.</title>
        <authorList>
            <person name="Klenk H.-P."/>
        </authorList>
    </citation>
    <scope>NUCLEOTIDE SEQUENCE [LARGE SCALE GENOMIC DNA]</scope>
    <source>
        <strain evidence="2 3">DSM 43927</strain>
    </source>
</reference>
<keyword evidence="3" id="KW-1185">Reference proteome</keyword>
<dbReference type="InterPro" id="IPR015797">
    <property type="entry name" value="NUDIX_hydrolase-like_dom_sf"/>
</dbReference>
<feature type="domain" description="Nudix hydrolase" evidence="1">
    <location>
        <begin position="5"/>
        <end position="152"/>
    </location>
</feature>
<protein>
    <submittedName>
        <fullName evidence="2">ADP-ribose pyrophosphatase YjhB (NUDIX family)</fullName>
    </submittedName>
</protein>
<comment type="caution">
    <text evidence="2">The sequence shown here is derived from an EMBL/GenBank/DDBJ whole genome shotgun (WGS) entry which is preliminary data.</text>
</comment>
<dbReference type="AlphaFoldDB" id="A0A3D9SWK1"/>